<protein>
    <submittedName>
        <fullName evidence="2">Uncharacterized protein</fullName>
    </submittedName>
</protein>
<evidence type="ECO:0000256" key="1">
    <source>
        <dbReference type="SAM" id="MobiDB-lite"/>
    </source>
</evidence>
<keyword evidence="5" id="KW-1185">Reference proteome</keyword>
<organism evidence="2 5">
    <name type="scientific">Saccharopolyspora gregorii</name>
    <dbReference type="NCBI Taxonomy" id="33914"/>
    <lineage>
        <taxon>Bacteria</taxon>
        <taxon>Bacillati</taxon>
        <taxon>Actinomycetota</taxon>
        <taxon>Actinomycetes</taxon>
        <taxon>Pseudonocardiales</taxon>
        <taxon>Pseudonocardiaceae</taxon>
        <taxon>Saccharopolyspora</taxon>
    </lineage>
</organism>
<feature type="region of interest" description="Disordered" evidence="1">
    <location>
        <begin position="1"/>
        <end position="99"/>
    </location>
</feature>
<comment type="caution">
    <text evidence="2">The sequence shown here is derived from an EMBL/GenBank/DDBJ whole genome shotgun (WGS) entry which is preliminary data.</text>
</comment>
<dbReference type="EMBL" id="BAAAYK010000040">
    <property type="protein sequence ID" value="GAA3366450.1"/>
    <property type="molecule type" value="Genomic_DNA"/>
</dbReference>
<evidence type="ECO:0000313" key="5">
    <source>
        <dbReference type="Proteomes" id="UP001500483"/>
    </source>
</evidence>
<reference evidence="2" key="3">
    <citation type="submission" date="2023-12" db="EMBL/GenBank/DDBJ databases">
        <authorList>
            <person name="Sun Q."/>
            <person name="Inoue M."/>
        </authorList>
    </citation>
    <scope>NUCLEOTIDE SEQUENCE</scope>
    <source>
        <strain evidence="2">JCM 9687</strain>
    </source>
</reference>
<evidence type="ECO:0000313" key="4">
    <source>
        <dbReference type="EMBL" id="GAA3366450.1"/>
    </source>
</evidence>
<sequence length="131" mass="13778">MLALAGPDRIFQAARPASRGTAADRPNPGSSLVREPGRPFAGRCPRAAGPDRAEPRGGPRETGAGCADPVLRDSSAPSGRRFHATGATRAGTGPGRRTRADALAREAFYWTPGRCAVCSERPSPKTRCVQR</sequence>
<evidence type="ECO:0000313" key="2">
    <source>
        <dbReference type="EMBL" id="GAA3354051.1"/>
    </source>
</evidence>
<dbReference type="EMBL" id="BAAAYK010000028">
    <property type="protein sequence ID" value="GAA3354051.1"/>
    <property type="molecule type" value="Genomic_DNA"/>
</dbReference>
<reference evidence="5" key="2">
    <citation type="journal article" date="2019" name="Int. J. Syst. Evol. Microbiol.">
        <title>The Global Catalogue of Microorganisms (GCM) 10K type strain sequencing project: providing services to taxonomists for standard genome sequencing and annotation.</title>
        <authorList>
            <consortium name="The Broad Institute Genomics Platform"/>
            <consortium name="The Broad Institute Genome Sequencing Center for Infectious Disease"/>
            <person name="Wu L."/>
            <person name="Ma J."/>
        </authorList>
    </citation>
    <scope>NUCLEOTIDE SEQUENCE [LARGE SCALE GENOMIC DNA]</scope>
    <source>
        <strain evidence="5">JCM 9687</strain>
    </source>
</reference>
<name>A0ABP6RLV0_9PSEU</name>
<reference evidence="2" key="1">
    <citation type="journal article" date="2014" name="Int. J. Syst. Evol. Microbiol.">
        <title>Complete genome of a new Firmicutes species belonging to the dominant human colonic microbiota ('Ruminococcus bicirculans') reveals two chromosomes and a selective capacity to utilize plant glucans.</title>
        <authorList>
            <consortium name="NISC Comparative Sequencing Program"/>
            <person name="Wegmann U."/>
            <person name="Louis P."/>
            <person name="Goesmann A."/>
            <person name="Henrissat B."/>
            <person name="Duncan S.H."/>
            <person name="Flint H.J."/>
        </authorList>
    </citation>
    <scope>NUCLEOTIDE SEQUENCE</scope>
    <source>
        <strain evidence="2">JCM 9687</strain>
    </source>
</reference>
<dbReference type="Proteomes" id="UP001500483">
    <property type="component" value="Unassembled WGS sequence"/>
</dbReference>
<accession>A0ABP6RLV0</accession>
<gene>
    <name evidence="2" type="ORF">GCM10020366_09460</name>
    <name evidence="3" type="ORF">GCM10020366_18410</name>
    <name evidence="4" type="ORF">GCM10020366_70140</name>
</gene>
<proteinExistence type="predicted"/>
<evidence type="ECO:0000313" key="3">
    <source>
        <dbReference type="EMBL" id="GAA3356017.1"/>
    </source>
</evidence>
<dbReference type="EMBL" id="BAAAYK010000038">
    <property type="protein sequence ID" value="GAA3356017.1"/>
    <property type="molecule type" value="Genomic_DNA"/>
</dbReference>
<feature type="compositionally biased region" description="Basic and acidic residues" evidence="1">
    <location>
        <begin position="49"/>
        <end position="59"/>
    </location>
</feature>